<gene>
    <name evidence="2" type="ORF">LCGC14_1828970</name>
</gene>
<dbReference type="Pfam" id="PF03161">
    <property type="entry name" value="LAGLIDADG_2"/>
    <property type="match status" value="1"/>
</dbReference>
<accession>A0A0F9GGM7</accession>
<dbReference type="AlphaFoldDB" id="A0A0F9GGM7"/>
<comment type="caution">
    <text evidence="2">The sequence shown here is derived from an EMBL/GenBank/DDBJ whole genome shotgun (WGS) entry which is preliminary data.</text>
</comment>
<dbReference type="Gene3D" id="3.10.28.10">
    <property type="entry name" value="Homing endonucleases"/>
    <property type="match status" value="2"/>
</dbReference>
<reference evidence="2" key="1">
    <citation type="journal article" date="2015" name="Nature">
        <title>Complex archaea that bridge the gap between prokaryotes and eukaryotes.</title>
        <authorList>
            <person name="Spang A."/>
            <person name="Saw J.H."/>
            <person name="Jorgensen S.L."/>
            <person name="Zaremba-Niedzwiedzka K."/>
            <person name="Martijn J."/>
            <person name="Lind A.E."/>
            <person name="van Eijk R."/>
            <person name="Schleper C."/>
            <person name="Guy L."/>
            <person name="Ettema T.J."/>
        </authorList>
    </citation>
    <scope>NUCLEOTIDE SEQUENCE</scope>
</reference>
<dbReference type="InterPro" id="IPR057895">
    <property type="entry name" value="Mom"/>
</dbReference>
<name>A0A0F9GGM7_9ZZZZ</name>
<dbReference type="Pfam" id="PF25680">
    <property type="entry name" value="Mom"/>
    <property type="match status" value="1"/>
</dbReference>
<feature type="domain" description="Homing endonuclease LAGLIDADG" evidence="1">
    <location>
        <begin position="209"/>
        <end position="390"/>
    </location>
</feature>
<feature type="non-terminal residue" evidence="2">
    <location>
        <position position="658"/>
    </location>
</feature>
<dbReference type="GO" id="GO:0004519">
    <property type="term" value="F:endonuclease activity"/>
    <property type="evidence" value="ECO:0007669"/>
    <property type="project" value="InterPro"/>
</dbReference>
<organism evidence="2">
    <name type="scientific">marine sediment metagenome</name>
    <dbReference type="NCBI Taxonomy" id="412755"/>
    <lineage>
        <taxon>unclassified sequences</taxon>
        <taxon>metagenomes</taxon>
        <taxon>ecological metagenomes</taxon>
    </lineage>
</organism>
<dbReference type="EMBL" id="LAZR01018031">
    <property type="protein sequence ID" value="KKL97984.1"/>
    <property type="molecule type" value="Genomic_DNA"/>
</dbReference>
<protein>
    <recommendedName>
        <fullName evidence="1">Homing endonuclease LAGLIDADG domain-containing protein</fullName>
    </recommendedName>
</protein>
<sequence length="658" mass="77027">MFMVTKKFDINKAIRLYNDGNSLGSISKQLGVTKSAISYSFKKQGIEVSKPKPKTCITKQKIQKLLNNGETFASIARLENVSSTIIRRIYKNKTKTRNTCSVEFSHKISKDELNKLVQSRLTNIQIAEKLGYNRSTIGDLIKRYEINRPSRYNITKEKLENYLDKKLTIGQIAKIFGCGKSTIKKHIKEFKLRKKQLWESVEITNELKAIIIGIYLGDASISKPIKNMKSCLEYGHATDQGNLVRLVYQLLEPLMSKRKINVEAPTKKINEETFYRIRTIFHPYFTELRDKYYKENFFDNGEALKRIDLDLLNYMTDESLALWYFDDGYFSDFNNKLKVVFCTQRFLLEDVKLLIKFIKDKWNLDSYIKSKNKYLLTGHDIVLHERSVSKFEELLLPYIIKCVRYKFPFQFIIPYWESDTKYQSNWDIILKEAPNLPKPRIPYFIPQYDVSKSLKTINNNIKTITNYRVVQASKPEISDFLAKHHYLGRIKNSCLHFKLLEDDKLVGVSSFSKLRTVQQTKNMFNREFTIYDGLDVSRFACLDACGNNTESFFMSECIRGIKKISTETKFLVTYSQPEVGHHGYVYQSTNWIYVTSRAGATIRYILDGNPTTRRTLKRRHGKDSGGKEWREIYGDRLQVIKPPSKHKYLFVIDKNLYK</sequence>
<dbReference type="SUPFAM" id="SSF55608">
    <property type="entry name" value="Homing endonucleases"/>
    <property type="match status" value="1"/>
</dbReference>
<proteinExistence type="predicted"/>
<dbReference type="InterPro" id="IPR004860">
    <property type="entry name" value="LAGLIDADG_dom"/>
</dbReference>
<evidence type="ECO:0000259" key="1">
    <source>
        <dbReference type="Pfam" id="PF03161"/>
    </source>
</evidence>
<dbReference type="Gene3D" id="1.10.10.60">
    <property type="entry name" value="Homeodomain-like"/>
    <property type="match status" value="1"/>
</dbReference>
<evidence type="ECO:0000313" key="2">
    <source>
        <dbReference type="EMBL" id="KKL97984.1"/>
    </source>
</evidence>
<dbReference type="InterPro" id="IPR027434">
    <property type="entry name" value="Homing_endonucl"/>
</dbReference>